<gene>
    <name evidence="1" type="ORF">GCM10011360_18800</name>
</gene>
<protein>
    <submittedName>
        <fullName evidence="1">Uncharacterized protein</fullName>
    </submittedName>
</protein>
<dbReference type="EMBL" id="BMFJ01000001">
    <property type="protein sequence ID" value="GGE31064.1"/>
    <property type="molecule type" value="Genomic_DNA"/>
</dbReference>
<proteinExistence type="predicted"/>
<keyword evidence="2" id="KW-1185">Reference proteome</keyword>
<sequence length="84" mass="8359">MAGTPGKVAELATEENALDLGGVALLGTMVDGARRSALLRLAGGSVQKVAPGDRIGLVKVQAIGEGVVVISGFGGTETLRMPEG</sequence>
<organism evidence="1 2">
    <name type="scientific">Primorskyibacter flagellatus</name>
    <dbReference type="NCBI Taxonomy" id="1387277"/>
    <lineage>
        <taxon>Bacteria</taxon>
        <taxon>Pseudomonadati</taxon>
        <taxon>Pseudomonadota</taxon>
        <taxon>Alphaproteobacteria</taxon>
        <taxon>Rhodobacterales</taxon>
        <taxon>Roseobacteraceae</taxon>
        <taxon>Primorskyibacter</taxon>
    </lineage>
</organism>
<dbReference type="RefSeq" id="WP_188477404.1">
    <property type="nucleotide sequence ID" value="NZ_BMFJ01000001.1"/>
</dbReference>
<evidence type="ECO:0000313" key="2">
    <source>
        <dbReference type="Proteomes" id="UP000612855"/>
    </source>
</evidence>
<dbReference type="Proteomes" id="UP000612855">
    <property type="component" value="Unassembled WGS sequence"/>
</dbReference>
<dbReference type="AlphaFoldDB" id="A0A917EEA6"/>
<name>A0A917EEA6_9RHOB</name>
<comment type="caution">
    <text evidence="1">The sequence shown here is derived from an EMBL/GenBank/DDBJ whole genome shotgun (WGS) entry which is preliminary data.</text>
</comment>
<accession>A0A917EEA6</accession>
<evidence type="ECO:0000313" key="1">
    <source>
        <dbReference type="EMBL" id="GGE31064.1"/>
    </source>
</evidence>
<reference evidence="2" key="1">
    <citation type="journal article" date="2019" name="Int. J. Syst. Evol. Microbiol.">
        <title>The Global Catalogue of Microorganisms (GCM) 10K type strain sequencing project: providing services to taxonomists for standard genome sequencing and annotation.</title>
        <authorList>
            <consortium name="The Broad Institute Genomics Platform"/>
            <consortium name="The Broad Institute Genome Sequencing Center for Infectious Disease"/>
            <person name="Wu L."/>
            <person name="Ma J."/>
        </authorList>
    </citation>
    <scope>NUCLEOTIDE SEQUENCE [LARGE SCALE GENOMIC DNA]</scope>
    <source>
        <strain evidence="2">CGMCC 1.12664</strain>
    </source>
</reference>